<dbReference type="PIRSF" id="PIRSF006221">
    <property type="entry name" value="Ketosamine-3-kinase"/>
    <property type="match status" value="1"/>
</dbReference>
<evidence type="ECO:0000256" key="2">
    <source>
        <dbReference type="PIRNR" id="PIRNR006221"/>
    </source>
</evidence>
<evidence type="ECO:0000313" key="3">
    <source>
        <dbReference type="EMBL" id="AKH44002.1"/>
    </source>
</evidence>
<sequence>MSWTGEVARITGSEVTGGRKLAGGDLGGASLLELANGSRIVAKQGPDAAKEGAMLRAIAATGAPAPSVLHDAGELLLMDFVEAQGRPDEAGWLDLARVLETLHVPADQPCGWDADYHFGPVAIPNGRRDGWVAFWRDNRLLCHGEKFGPRLTGRLEKLGAKLGDLIPDDPPVSLLHGDLWGGNILWREGGVAALIDPACYYGHREVDLAMLTLFDHPPEEFFAGLSLDAAWRERQPVYRLWPLLVHLRLFGNSYRSAVDRALDACGV</sequence>
<dbReference type="KEGG" id="aay:WYH_02981"/>
<comment type="similarity">
    <text evidence="1 2">Belongs to the fructosamine kinase family.</text>
</comment>
<proteinExistence type="inferred from homology"/>
<dbReference type="OrthoDB" id="5291879at2"/>
<dbReference type="EMBL" id="CP011452">
    <property type="protein sequence ID" value="AKH44002.1"/>
    <property type="molecule type" value="Genomic_DNA"/>
</dbReference>
<dbReference type="Gene3D" id="3.90.1200.10">
    <property type="match status" value="1"/>
</dbReference>
<keyword evidence="2" id="KW-0808">Transferase</keyword>
<dbReference type="GO" id="GO:0016301">
    <property type="term" value="F:kinase activity"/>
    <property type="evidence" value="ECO:0007669"/>
    <property type="project" value="UniProtKB-UniRule"/>
</dbReference>
<protein>
    <submittedName>
        <fullName evidence="3">Fructosamine kinase</fullName>
    </submittedName>
</protein>
<keyword evidence="2 3" id="KW-0418">Kinase</keyword>
<dbReference type="STRING" id="1267766.WYH_02981"/>
<keyword evidence="4" id="KW-1185">Reference proteome</keyword>
<dbReference type="Proteomes" id="UP000034392">
    <property type="component" value="Chromosome"/>
</dbReference>
<dbReference type="PANTHER" id="PTHR12149">
    <property type="entry name" value="FRUCTOSAMINE 3 KINASE-RELATED PROTEIN"/>
    <property type="match status" value="1"/>
</dbReference>
<dbReference type="AlphaFoldDB" id="A0A0F7KXQ8"/>
<accession>A0A0F7KXQ8</accession>
<dbReference type="InterPro" id="IPR016477">
    <property type="entry name" value="Fructo-/Ketosamine-3-kinase"/>
</dbReference>
<dbReference type="PATRIC" id="fig|1267766.3.peg.3017"/>
<organism evidence="3 4">
    <name type="scientific">Croceibacterium atlanticum</name>
    <dbReference type="NCBI Taxonomy" id="1267766"/>
    <lineage>
        <taxon>Bacteria</taxon>
        <taxon>Pseudomonadati</taxon>
        <taxon>Pseudomonadota</taxon>
        <taxon>Alphaproteobacteria</taxon>
        <taxon>Sphingomonadales</taxon>
        <taxon>Erythrobacteraceae</taxon>
        <taxon>Croceibacterium</taxon>
    </lineage>
</organism>
<reference evidence="3" key="1">
    <citation type="submission" date="2015-05" db="EMBL/GenBank/DDBJ databases">
        <title>The complete genome of Altererythrobacter atlanticus strain 26DY36.</title>
        <authorList>
            <person name="Wu Y.-H."/>
            <person name="Cheng H."/>
            <person name="Wu X.-W."/>
        </authorList>
    </citation>
    <scope>NUCLEOTIDE SEQUENCE [LARGE SCALE GENOMIC DNA]</scope>
    <source>
        <strain evidence="3">26DY36</strain>
    </source>
</reference>
<dbReference type="SUPFAM" id="SSF56112">
    <property type="entry name" value="Protein kinase-like (PK-like)"/>
    <property type="match status" value="1"/>
</dbReference>
<dbReference type="PANTHER" id="PTHR12149:SF8">
    <property type="entry name" value="PROTEIN-RIBULOSAMINE 3-KINASE"/>
    <property type="match status" value="1"/>
</dbReference>
<gene>
    <name evidence="3" type="ORF">WYH_02981</name>
</gene>
<dbReference type="Gene3D" id="3.30.200.20">
    <property type="entry name" value="Phosphorylase Kinase, domain 1"/>
    <property type="match status" value="1"/>
</dbReference>
<name>A0A0F7KXQ8_9SPHN</name>
<dbReference type="RefSeq" id="WP_046904421.1">
    <property type="nucleotide sequence ID" value="NZ_CP011452.2"/>
</dbReference>
<dbReference type="Pfam" id="PF03881">
    <property type="entry name" value="Fructosamin_kin"/>
    <property type="match status" value="1"/>
</dbReference>
<dbReference type="InterPro" id="IPR011009">
    <property type="entry name" value="Kinase-like_dom_sf"/>
</dbReference>
<evidence type="ECO:0000256" key="1">
    <source>
        <dbReference type="ARBA" id="ARBA00009460"/>
    </source>
</evidence>
<evidence type="ECO:0000313" key="4">
    <source>
        <dbReference type="Proteomes" id="UP000034392"/>
    </source>
</evidence>